<dbReference type="SUPFAM" id="SSF56801">
    <property type="entry name" value="Acetyl-CoA synthetase-like"/>
    <property type="match status" value="1"/>
</dbReference>
<gene>
    <name evidence="4" type="ORF">METZ01_LOCUS378299</name>
</gene>
<comment type="similarity">
    <text evidence="1">Belongs to the ATP-dependent AMP-binding enzyme family.</text>
</comment>
<organism evidence="4">
    <name type="scientific">marine metagenome</name>
    <dbReference type="NCBI Taxonomy" id="408172"/>
    <lineage>
        <taxon>unclassified sequences</taxon>
        <taxon>metagenomes</taxon>
        <taxon>ecological metagenomes</taxon>
    </lineage>
</organism>
<dbReference type="PANTHER" id="PTHR43201:SF5">
    <property type="entry name" value="MEDIUM-CHAIN ACYL-COA LIGASE ACSF2, MITOCHONDRIAL"/>
    <property type="match status" value="1"/>
</dbReference>
<dbReference type="GO" id="GO:0006631">
    <property type="term" value="P:fatty acid metabolic process"/>
    <property type="evidence" value="ECO:0007669"/>
    <property type="project" value="TreeGrafter"/>
</dbReference>
<feature type="non-terminal residue" evidence="4">
    <location>
        <position position="240"/>
    </location>
</feature>
<feature type="domain" description="AMP-dependent synthetase/ligase" evidence="3">
    <location>
        <begin position="12"/>
        <end position="240"/>
    </location>
</feature>
<dbReference type="GO" id="GO:0031956">
    <property type="term" value="F:medium-chain fatty acid-CoA ligase activity"/>
    <property type="evidence" value="ECO:0007669"/>
    <property type="project" value="TreeGrafter"/>
</dbReference>
<dbReference type="InterPro" id="IPR042099">
    <property type="entry name" value="ANL_N_sf"/>
</dbReference>
<evidence type="ECO:0000313" key="4">
    <source>
        <dbReference type="EMBL" id="SVD25445.1"/>
    </source>
</evidence>
<dbReference type="Gene3D" id="3.40.50.12780">
    <property type="entry name" value="N-terminal domain of ligase-like"/>
    <property type="match status" value="1"/>
</dbReference>
<evidence type="ECO:0000256" key="1">
    <source>
        <dbReference type="ARBA" id="ARBA00006432"/>
    </source>
</evidence>
<name>A0A382TUR7_9ZZZZ</name>
<dbReference type="AlphaFoldDB" id="A0A382TUR7"/>
<accession>A0A382TUR7</accession>
<evidence type="ECO:0000256" key="2">
    <source>
        <dbReference type="ARBA" id="ARBA00022598"/>
    </source>
</evidence>
<keyword evidence="2" id="KW-0436">Ligase</keyword>
<dbReference type="Pfam" id="PF00501">
    <property type="entry name" value="AMP-binding"/>
    <property type="match status" value="1"/>
</dbReference>
<protein>
    <recommendedName>
        <fullName evidence="3">AMP-dependent synthetase/ligase domain-containing protein</fullName>
    </recommendedName>
</protein>
<evidence type="ECO:0000259" key="3">
    <source>
        <dbReference type="Pfam" id="PF00501"/>
    </source>
</evidence>
<reference evidence="4" key="1">
    <citation type="submission" date="2018-05" db="EMBL/GenBank/DDBJ databases">
        <authorList>
            <person name="Lanie J.A."/>
            <person name="Ng W.-L."/>
            <person name="Kazmierczak K.M."/>
            <person name="Andrzejewski T.M."/>
            <person name="Davidsen T.M."/>
            <person name="Wayne K.J."/>
            <person name="Tettelin H."/>
            <person name="Glass J.I."/>
            <person name="Rusch D."/>
            <person name="Podicherti R."/>
            <person name="Tsui H.-C.T."/>
            <person name="Winkler M.E."/>
        </authorList>
    </citation>
    <scope>NUCLEOTIDE SEQUENCE</scope>
</reference>
<dbReference type="PANTHER" id="PTHR43201">
    <property type="entry name" value="ACYL-COA SYNTHETASE"/>
    <property type="match status" value="1"/>
</dbReference>
<dbReference type="InterPro" id="IPR000873">
    <property type="entry name" value="AMP-dep_synth/lig_dom"/>
</dbReference>
<proteinExistence type="inferred from homology"/>
<dbReference type="EMBL" id="UINC01139103">
    <property type="protein sequence ID" value="SVD25445.1"/>
    <property type="molecule type" value="Genomic_DNA"/>
</dbReference>
<sequence length="240" mass="26062">MDTVTALLADLVARKGDDTALIYHDEPLSFASLEDQGRRAASVLSNLGVDKGERVALWLPNCPAYFALCLGCYRLGAIAVAVNTRFRSAEVSDIIRRSGSQLLVMWPGFRDIDFLRLLAEAADDALAGLRTILLYDEGERVDNFPDAITHCERFSYNDLIQCKPYGMDHGEPDLGCNIFTTSGTTKAPKFVLHTQGSLARHAKLVADGFGYSTSKGALLQMMPLCGVFGYTQIMAGLASG</sequence>